<dbReference type="AlphaFoldDB" id="A0A1V4JCZ1"/>
<evidence type="ECO:0000313" key="2">
    <source>
        <dbReference type="EMBL" id="OPJ70113.1"/>
    </source>
</evidence>
<reference evidence="2 3" key="1">
    <citation type="submission" date="2016-02" db="EMBL/GenBank/DDBJ databases">
        <title>Band-tailed pigeon sequencing and assembly.</title>
        <authorList>
            <person name="Soares A.E."/>
            <person name="Novak B.J."/>
            <person name="Rice E.S."/>
            <person name="O'Connell B."/>
            <person name="Chang D."/>
            <person name="Weber S."/>
            <person name="Shapiro B."/>
        </authorList>
    </citation>
    <scope>NUCLEOTIDE SEQUENCE [LARGE SCALE GENOMIC DNA]</scope>
    <source>
        <strain evidence="2">BTP2013</strain>
        <tissue evidence="2">Blood</tissue>
    </source>
</reference>
<protein>
    <submittedName>
        <fullName evidence="2">Uncharacterized protein</fullName>
    </submittedName>
</protein>
<feature type="signal peptide" evidence="1">
    <location>
        <begin position="1"/>
        <end position="19"/>
    </location>
</feature>
<dbReference type="Proteomes" id="UP000190648">
    <property type="component" value="Unassembled WGS sequence"/>
</dbReference>
<accession>A0A1V4JCZ1</accession>
<evidence type="ECO:0000313" key="3">
    <source>
        <dbReference type="Proteomes" id="UP000190648"/>
    </source>
</evidence>
<comment type="caution">
    <text evidence="2">The sequence shown here is derived from an EMBL/GenBank/DDBJ whole genome shotgun (WGS) entry which is preliminary data.</text>
</comment>
<proteinExistence type="predicted"/>
<organism evidence="2 3">
    <name type="scientific">Patagioenas fasciata monilis</name>
    <dbReference type="NCBI Taxonomy" id="372326"/>
    <lineage>
        <taxon>Eukaryota</taxon>
        <taxon>Metazoa</taxon>
        <taxon>Chordata</taxon>
        <taxon>Craniata</taxon>
        <taxon>Vertebrata</taxon>
        <taxon>Euteleostomi</taxon>
        <taxon>Archelosauria</taxon>
        <taxon>Archosauria</taxon>
        <taxon>Dinosauria</taxon>
        <taxon>Saurischia</taxon>
        <taxon>Theropoda</taxon>
        <taxon>Coelurosauria</taxon>
        <taxon>Aves</taxon>
        <taxon>Neognathae</taxon>
        <taxon>Neoaves</taxon>
        <taxon>Columbimorphae</taxon>
        <taxon>Columbiformes</taxon>
        <taxon>Columbidae</taxon>
        <taxon>Patagioenas</taxon>
    </lineage>
</organism>
<sequence>MCLCEWLFRLHIFLRSAEGSAHPGLSPGSAAPNRCRWSREHLPSASDLNRPSSLRLSLDPATPRLLSQEEFRKQGVRNKVTLPSNSVELHLSSFT</sequence>
<evidence type="ECO:0000256" key="1">
    <source>
        <dbReference type="SAM" id="SignalP"/>
    </source>
</evidence>
<dbReference type="EMBL" id="LSYS01007908">
    <property type="protein sequence ID" value="OPJ70113.1"/>
    <property type="molecule type" value="Genomic_DNA"/>
</dbReference>
<name>A0A1V4JCZ1_PATFA</name>
<keyword evidence="3" id="KW-1185">Reference proteome</keyword>
<gene>
    <name evidence="2" type="ORF">AV530_019342</name>
</gene>
<keyword evidence="1" id="KW-0732">Signal</keyword>
<feature type="chain" id="PRO_5012234773" evidence="1">
    <location>
        <begin position="20"/>
        <end position="95"/>
    </location>
</feature>